<dbReference type="Proteomes" id="UP000245535">
    <property type="component" value="Unassembled WGS sequence"/>
</dbReference>
<protein>
    <submittedName>
        <fullName evidence="1">Uncharacterized protein</fullName>
    </submittedName>
</protein>
<comment type="caution">
    <text evidence="1">The sequence shown here is derived from an EMBL/GenBank/DDBJ whole genome shotgun (WGS) entry which is preliminary data.</text>
</comment>
<gene>
    <name evidence="1" type="ORF">BC781_104220</name>
</gene>
<reference evidence="1 2" key="1">
    <citation type="submission" date="2018-03" db="EMBL/GenBank/DDBJ databases">
        <title>Genomic Encyclopedia of Archaeal and Bacterial Type Strains, Phase II (KMG-II): from individual species to whole genera.</title>
        <authorList>
            <person name="Goeker M."/>
        </authorList>
    </citation>
    <scope>NUCLEOTIDE SEQUENCE [LARGE SCALE GENOMIC DNA]</scope>
    <source>
        <strain evidence="1 2">DSM 28229</strain>
    </source>
</reference>
<accession>A0A315Z9S2</accession>
<name>A0A315Z9S2_SEDFL</name>
<organism evidence="1 2">
    <name type="scientific">Sediminitomix flava</name>
    <dbReference type="NCBI Taxonomy" id="379075"/>
    <lineage>
        <taxon>Bacteria</taxon>
        <taxon>Pseudomonadati</taxon>
        <taxon>Bacteroidota</taxon>
        <taxon>Cytophagia</taxon>
        <taxon>Cytophagales</taxon>
        <taxon>Flammeovirgaceae</taxon>
        <taxon>Sediminitomix</taxon>
    </lineage>
</organism>
<keyword evidence="2" id="KW-1185">Reference proteome</keyword>
<dbReference type="EMBL" id="QGDO01000004">
    <property type="protein sequence ID" value="PWJ40954.1"/>
    <property type="molecule type" value="Genomic_DNA"/>
</dbReference>
<proteinExistence type="predicted"/>
<evidence type="ECO:0000313" key="1">
    <source>
        <dbReference type="EMBL" id="PWJ40954.1"/>
    </source>
</evidence>
<evidence type="ECO:0000313" key="2">
    <source>
        <dbReference type="Proteomes" id="UP000245535"/>
    </source>
</evidence>
<sequence>MIKRITKLSYTFFCLNISLGESVKINIIYVFYQYSEVETAFSRIEITDNVHEGTHKTKIWDC</sequence>
<dbReference type="AlphaFoldDB" id="A0A315Z9S2"/>